<evidence type="ECO:0000256" key="1">
    <source>
        <dbReference type="SAM" id="MobiDB-lite"/>
    </source>
</evidence>
<sequence>MAHSGAAPAPSTVVRMMTDLAQRIAARLHETLDQRVGAEISVQHAERGLAAGGPDFPIIALTVEEVARIAARVARETPAAPDATPGAGPGPDARA</sequence>
<dbReference type="AlphaFoldDB" id="A0A4Q7ZD98"/>
<accession>A0A4Q7ZD98</accession>
<dbReference type="Proteomes" id="UP000292564">
    <property type="component" value="Unassembled WGS sequence"/>
</dbReference>
<feature type="region of interest" description="Disordered" evidence="1">
    <location>
        <begin position="74"/>
        <end position="95"/>
    </location>
</feature>
<gene>
    <name evidence="2" type="ORF">EV385_0380</name>
</gene>
<dbReference type="EMBL" id="SHKY01000001">
    <property type="protein sequence ID" value="RZU48662.1"/>
    <property type="molecule type" value="Genomic_DNA"/>
</dbReference>
<proteinExistence type="predicted"/>
<evidence type="ECO:0000313" key="3">
    <source>
        <dbReference type="Proteomes" id="UP000292564"/>
    </source>
</evidence>
<evidence type="ECO:0000313" key="2">
    <source>
        <dbReference type="EMBL" id="RZU48662.1"/>
    </source>
</evidence>
<comment type="caution">
    <text evidence="2">The sequence shown here is derived from an EMBL/GenBank/DDBJ whole genome shotgun (WGS) entry which is preliminary data.</text>
</comment>
<protein>
    <submittedName>
        <fullName evidence="2">Uncharacterized protein</fullName>
    </submittedName>
</protein>
<name>A0A4Q7ZD98_9ACTN</name>
<reference evidence="2 3" key="1">
    <citation type="submission" date="2019-02" db="EMBL/GenBank/DDBJ databases">
        <title>Sequencing the genomes of 1000 actinobacteria strains.</title>
        <authorList>
            <person name="Klenk H.-P."/>
        </authorList>
    </citation>
    <scope>NUCLEOTIDE SEQUENCE [LARGE SCALE GENOMIC DNA]</scope>
    <source>
        <strain evidence="2 3">DSM 45162</strain>
    </source>
</reference>
<keyword evidence="3" id="KW-1185">Reference proteome</keyword>
<organism evidence="2 3">
    <name type="scientific">Krasilnikovia cinnamomea</name>
    <dbReference type="NCBI Taxonomy" id="349313"/>
    <lineage>
        <taxon>Bacteria</taxon>
        <taxon>Bacillati</taxon>
        <taxon>Actinomycetota</taxon>
        <taxon>Actinomycetes</taxon>
        <taxon>Micromonosporales</taxon>
        <taxon>Micromonosporaceae</taxon>
        <taxon>Krasilnikovia</taxon>
    </lineage>
</organism>